<organism evidence="1 2">
    <name type="scientific">Thelephora ganbajun</name>
    <name type="common">Ganba fungus</name>
    <dbReference type="NCBI Taxonomy" id="370292"/>
    <lineage>
        <taxon>Eukaryota</taxon>
        <taxon>Fungi</taxon>
        <taxon>Dikarya</taxon>
        <taxon>Basidiomycota</taxon>
        <taxon>Agaricomycotina</taxon>
        <taxon>Agaricomycetes</taxon>
        <taxon>Thelephorales</taxon>
        <taxon>Thelephoraceae</taxon>
        <taxon>Thelephora</taxon>
    </lineage>
</organism>
<accession>A0ACB6Z6Q4</accession>
<protein>
    <submittedName>
        <fullName evidence="1">Uncharacterized protein</fullName>
    </submittedName>
</protein>
<dbReference type="EMBL" id="MU118098">
    <property type="protein sequence ID" value="KAF9645237.1"/>
    <property type="molecule type" value="Genomic_DNA"/>
</dbReference>
<reference evidence="1" key="1">
    <citation type="submission" date="2019-10" db="EMBL/GenBank/DDBJ databases">
        <authorList>
            <consortium name="DOE Joint Genome Institute"/>
            <person name="Kuo A."/>
            <person name="Miyauchi S."/>
            <person name="Kiss E."/>
            <person name="Drula E."/>
            <person name="Kohler A."/>
            <person name="Sanchez-Garcia M."/>
            <person name="Andreopoulos B."/>
            <person name="Barry K.W."/>
            <person name="Bonito G."/>
            <person name="Buee M."/>
            <person name="Carver A."/>
            <person name="Chen C."/>
            <person name="Cichocki N."/>
            <person name="Clum A."/>
            <person name="Culley D."/>
            <person name="Crous P.W."/>
            <person name="Fauchery L."/>
            <person name="Girlanda M."/>
            <person name="Hayes R."/>
            <person name="Keri Z."/>
            <person name="Labutti K."/>
            <person name="Lipzen A."/>
            <person name="Lombard V."/>
            <person name="Magnuson J."/>
            <person name="Maillard F."/>
            <person name="Morin E."/>
            <person name="Murat C."/>
            <person name="Nolan M."/>
            <person name="Ohm R."/>
            <person name="Pangilinan J."/>
            <person name="Pereira M."/>
            <person name="Perotto S."/>
            <person name="Peter M."/>
            <person name="Riley R."/>
            <person name="Sitrit Y."/>
            <person name="Stielow B."/>
            <person name="Szollosi G."/>
            <person name="Zifcakova L."/>
            <person name="Stursova M."/>
            <person name="Spatafora J.W."/>
            <person name="Tedersoo L."/>
            <person name="Vaario L.-M."/>
            <person name="Yamada A."/>
            <person name="Yan M."/>
            <person name="Wang P."/>
            <person name="Xu J."/>
            <person name="Bruns T."/>
            <person name="Baldrian P."/>
            <person name="Vilgalys R."/>
            <person name="Henrissat B."/>
            <person name="Grigoriev I.V."/>
            <person name="Hibbett D."/>
            <person name="Nagy L.G."/>
            <person name="Martin F.M."/>
        </authorList>
    </citation>
    <scope>NUCLEOTIDE SEQUENCE</scope>
    <source>
        <strain evidence="1">P2</strain>
    </source>
</reference>
<evidence type="ECO:0000313" key="1">
    <source>
        <dbReference type="EMBL" id="KAF9645237.1"/>
    </source>
</evidence>
<evidence type="ECO:0000313" key="2">
    <source>
        <dbReference type="Proteomes" id="UP000886501"/>
    </source>
</evidence>
<name>A0ACB6Z6Q4_THEGA</name>
<gene>
    <name evidence="1" type="ORF">BDM02DRAFT_3271842</name>
</gene>
<comment type="caution">
    <text evidence="1">The sequence shown here is derived from an EMBL/GenBank/DDBJ whole genome shotgun (WGS) entry which is preliminary data.</text>
</comment>
<dbReference type="Proteomes" id="UP000886501">
    <property type="component" value="Unassembled WGS sequence"/>
</dbReference>
<sequence>MREELEKDKRDAIENFILPPRSAASLVGVTCHSSPSSPYMSIASSENTSNPWAQQPTSVSAHDDTSSARNLAQAKVKLTHVPDDWDNDDEEEETDSQKIWETANTKSPMPQLMISRSSTSATVFSPPPSTLIQAPIRILKRPTPTTPSNNSSVSPSPVPQTLAEREAKYQEARERIFGSSTPSEQDGPTTKTPSPKPVPNVIRNPTGPDTNAPGPNSSTSQGFSGRRGRGPPKS</sequence>
<keyword evidence="2" id="KW-1185">Reference proteome</keyword>
<proteinExistence type="predicted"/>
<reference evidence="1" key="2">
    <citation type="journal article" date="2020" name="Nat. Commun.">
        <title>Large-scale genome sequencing of mycorrhizal fungi provides insights into the early evolution of symbiotic traits.</title>
        <authorList>
            <person name="Miyauchi S."/>
            <person name="Kiss E."/>
            <person name="Kuo A."/>
            <person name="Drula E."/>
            <person name="Kohler A."/>
            <person name="Sanchez-Garcia M."/>
            <person name="Morin E."/>
            <person name="Andreopoulos B."/>
            <person name="Barry K.W."/>
            <person name="Bonito G."/>
            <person name="Buee M."/>
            <person name="Carver A."/>
            <person name="Chen C."/>
            <person name="Cichocki N."/>
            <person name="Clum A."/>
            <person name="Culley D."/>
            <person name="Crous P.W."/>
            <person name="Fauchery L."/>
            <person name="Girlanda M."/>
            <person name="Hayes R.D."/>
            <person name="Keri Z."/>
            <person name="LaButti K."/>
            <person name="Lipzen A."/>
            <person name="Lombard V."/>
            <person name="Magnuson J."/>
            <person name="Maillard F."/>
            <person name="Murat C."/>
            <person name="Nolan M."/>
            <person name="Ohm R.A."/>
            <person name="Pangilinan J."/>
            <person name="Pereira M.F."/>
            <person name="Perotto S."/>
            <person name="Peter M."/>
            <person name="Pfister S."/>
            <person name="Riley R."/>
            <person name="Sitrit Y."/>
            <person name="Stielow J.B."/>
            <person name="Szollosi G."/>
            <person name="Zifcakova L."/>
            <person name="Stursova M."/>
            <person name="Spatafora J.W."/>
            <person name="Tedersoo L."/>
            <person name="Vaario L.M."/>
            <person name="Yamada A."/>
            <person name="Yan M."/>
            <person name="Wang P."/>
            <person name="Xu J."/>
            <person name="Bruns T."/>
            <person name="Baldrian P."/>
            <person name="Vilgalys R."/>
            <person name="Dunand C."/>
            <person name="Henrissat B."/>
            <person name="Grigoriev I.V."/>
            <person name="Hibbett D."/>
            <person name="Nagy L.G."/>
            <person name="Martin F.M."/>
        </authorList>
    </citation>
    <scope>NUCLEOTIDE SEQUENCE</scope>
    <source>
        <strain evidence="1">P2</strain>
    </source>
</reference>